<sequence>MRKGLLILALFVVVNCFSQNKQVLYNMTSVPQSLIMNPGADFKYKYYFGVPLLSGMSFKVGTTGFSAYDLFANNGVDFNQKLRNVVHSTNRRDHVAINEQIEIFNGGFKLGDWLEDKGYVSFGMYHEFDLFGYVPKDVAVLALEGNQNYIGKNFNLSDLNGKAEMLSVLHLGYHKNISEKLVVGARGKIYFSGFNATSTKNSGSIITTVNQDNTTVYNQEINSNLSANTSGVSKYLADDYDGDVATDIQKQVLFGGNLGLGFDLGFTYYPKKNTQITASILDVGFIRHTKDIENYTYKGYYKYEGINPNFTDFDNPDGVYSDFQESVKLDTLYNKYTTWRPVKLNASYQYSYGTPSDDDCVCISGEEHYKNAVGAQLFVMSTPRAPITALTGFYQRNVSDNLHLKATYTLDSYSYTNIGLGLSANLGKFNMYFMADNLLEYRDVSKANSLSLQFGFNFIFADSNEPPR</sequence>
<dbReference type="eggNOG" id="COG2067">
    <property type="taxonomic scope" value="Bacteria"/>
</dbReference>
<protein>
    <recommendedName>
        <fullName evidence="2">DUF5723 domain-containing protein</fullName>
    </recommendedName>
</protein>
<keyword evidence="4" id="KW-1185">Reference proteome</keyword>
<dbReference type="AlphaFoldDB" id="A0A066WZQ4"/>
<keyword evidence="1" id="KW-0732">Signal</keyword>
<evidence type="ECO:0000313" key="4">
    <source>
        <dbReference type="Proteomes" id="UP000027064"/>
    </source>
</evidence>
<dbReference type="EMBL" id="JNCA01000006">
    <property type="protein sequence ID" value="KDN56155.1"/>
    <property type="molecule type" value="Genomic_DNA"/>
</dbReference>
<evidence type="ECO:0000259" key="2">
    <source>
        <dbReference type="Pfam" id="PF18990"/>
    </source>
</evidence>
<dbReference type="InterPro" id="IPR043781">
    <property type="entry name" value="DUF5723"/>
</dbReference>
<dbReference type="Proteomes" id="UP000027064">
    <property type="component" value="Unassembled WGS sequence"/>
</dbReference>
<feature type="domain" description="DUF5723" evidence="2">
    <location>
        <begin position="38"/>
        <end position="436"/>
    </location>
</feature>
<reference evidence="3 4" key="1">
    <citation type="submission" date="2014-05" db="EMBL/GenBank/DDBJ databases">
        <title>Genome Sequence of Flavobacterium sp. EM1321.</title>
        <authorList>
            <person name="Shin S.-K."/>
            <person name="Yi H."/>
        </authorList>
    </citation>
    <scope>NUCLEOTIDE SEQUENCE [LARGE SCALE GENOMIC DNA]</scope>
    <source>
        <strain evidence="3 4">EM1321</strain>
    </source>
</reference>
<name>A0A066WZQ4_9FLAO</name>
<proteinExistence type="predicted"/>
<accession>A0A066WZQ4</accession>
<organism evidence="3 4">
    <name type="scientific">Flavobacterium seoulense</name>
    <dbReference type="NCBI Taxonomy" id="1492738"/>
    <lineage>
        <taxon>Bacteria</taxon>
        <taxon>Pseudomonadati</taxon>
        <taxon>Bacteroidota</taxon>
        <taxon>Flavobacteriia</taxon>
        <taxon>Flavobacteriales</taxon>
        <taxon>Flavobacteriaceae</taxon>
        <taxon>Flavobacterium</taxon>
    </lineage>
</organism>
<feature type="signal peptide" evidence="1">
    <location>
        <begin position="1"/>
        <end position="18"/>
    </location>
</feature>
<gene>
    <name evidence="3" type="ORF">FEM21_07070</name>
</gene>
<dbReference type="STRING" id="1492738.FEM21_07070"/>
<feature type="chain" id="PRO_5001633426" description="DUF5723 domain-containing protein" evidence="1">
    <location>
        <begin position="19"/>
        <end position="468"/>
    </location>
</feature>
<dbReference type="RefSeq" id="WP_035657847.1">
    <property type="nucleotide sequence ID" value="NZ_JNCA01000006.1"/>
</dbReference>
<evidence type="ECO:0000256" key="1">
    <source>
        <dbReference type="SAM" id="SignalP"/>
    </source>
</evidence>
<comment type="caution">
    <text evidence="3">The sequence shown here is derived from an EMBL/GenBank/DDBJ whole genome shotgun (WGS) entry which is preliminary data.</text>
</comment>
<evidence type="ECO:0000313" key="3">
    <source>
        <dbReference type="EMBL" id="KDN56155.1"/>
    </source>
</evidence>
<dbReference type="PATRIC" id="fig|1492738.3.peg.701"/>
<dbReference type="Pfam" id="PF18990">
    <property type="entry name" value="DUF5723"/>
    <property type="match status" value="1"/>
</dbReference>
<dbReference type="OrthoDB" id="975426at2"/>